<dbReference type="SUPFAM" id="SSF47095">
    <property type="entry name" value="HMG-box"/>
    <property type="match status" value="1"/>
</dbReference>
<reference evidence="7" key="1">
    <citation type="submission" date="2020-11" db="EMBL/GenBank/DDBJ databases">
        <authorList>
            <person name="Tran Van P."/>
        </authorList>
    </citation>
    <scope>NUCLEOTIDE SEQUENCE</scope>
</reference>
<feature type="region of interest" description="Disordered" evidence="5">
    <location>
        <begin position="510"/>
        <end position="560"/>
    </location>
</feature>
<feature type="region of interest" description="Disordered" evidence="5">
    <location>
        <begin position="1"/>
        <end position="39"/>
    </location>
</feature>
<evidence type="ECO:0000256" key="5">
    <source>
        <dbReference type="SAM" id="MobiDB-lite"/>
    </source>
</evidence>
<dbReference type="CDD" id="cd22029">
    <property type="entry name" value="HMG-box_SoxC"/>
    <property type="match status" value="1"/>
</dbReference>
<evidence type="ECO:0000256" key="3">
    <source>
        <dbReference type="ARBA" id="ARBA00023242"/>
    </source>
</evidence>
<feature type="domain" description="HMG box" evidence="6">
    <location>
        <begin position="321"/>
        <end position="389"/>
    </location>
</feature>
<sequence length="730" mass="81901">MVPQQSDSGRSSSPNGIMPTFGSQLVNKNSSTPYTDATQRLPVTSHEMISPTDVEACGQNADEHKVTESHLGSWRIGGGGDKPRHFTLCRKYKPRHFPLCRIDKPRHFTLCRKYKPRHFTLCRKDKPRHFPLCRKDKPRHFPLCRKDKPRHFTLCRKYKPMHFTLPEDVMSRTGSVSDGAVRSEVKVTGFLLSLVRSAPRNGTASYYPFGLYALSTDYANGLGIGKVELEEVNPNLRGRRVENHLGKTTPSSPDRDSNLDLPLLSSRAQSDKRDEQPVLSMNDSFTTRDLSIAEEHASPGHVVGRALGSIFETKKNNPNHIKRPMNAFMVWSQIERRKICEQQPEMHNAEISKRLGRQWKTLSEEERNPFIEEAERLRQLHMQEYPDYKYRPRKKTVKPPPKPSSTKKQRKSSTSSSLQRNDSNNNHHHPTHAMSSAPGKSTVTSTTSKAFASAFGTKERSVSPPTATATSLTATTVSSRHRVANKLSNVNPSRLKVQLTIDKKFKDSIRNSRQHVQKQRPASPPPSYQQYAPPPPTVTAKVPSSPSCEPPDSPESASFYDDSSQLLDAKLNAAVLAVSQKVRSGTLPGDRDYGQYQAFRRKRLIDTLSTLNVKLEPMDIDEQPLRCEESLIKQEPVDCESETAAVGCARVHENPSLSDLDSLMVTDLLDISPEFKVDLDTLTTELEFDTASSSSGSHLEFSCTPDVSVMLSEFGVHNDWQDTSFSLINC</sequence>
<evidence type="ECO:0000256" key="2">
    <source>
        <dbReference type="ARBA" id="ARBA00023125"/>
    </source>
</evidence>
<dbReference type="FunFam" id="1.10.30.10:FF:000007">
    <property type="entry name" value="Transcription factor SOX"/>
    <property type="match status" value="1"/>
</dbReference>
<dbReference type="InterPro" id="IPR036910">
    <property type="entry name" value="HMG_box_dom_sf"/>
</dbReference>
<dbReference type="GO" id="GO:0005634">
    <property type="term" value="C:nucleus"/>
    <property type="evidence" value="ECO:0007669"/>
    <property type="project" value="UniProtKB-SubCell"/>
</dbReference>
<dbReference type="EMBL" id="OC317733">
    <property type="protein sequence ID" value="CAD7398740.1"/>
    <property type="molecule type" value="Genomic_DNA"/>
</dbReference>
<proteinExistence type="predicted"/>
<evidence type="ECO:0000313" key="7">
    <source>
        <dbReference type="EMBL" id="CAD7398740.1"/>
    </source>
</evidence>
<dbReference type="GO" id="GO:0000122">
    <property type="term" value="P:negative regulation of transcription by RNA polymerase II"/>
    <property type="evidence" value="ECO:0007669"/>
    <property type="project" value="TreeGrafter"/>
</dbReference>
<dbReference type="Pfam" id="PF00505">
    <property type="entry name" value="HMG_box"/>
    <property type="match status" value="1"/>
</dbReference>
<dbReference type="InterPro" id="IPR050140">
    <property type="entry name" value="SRY-related_HMG-box_TF-like"/>
</dbReference>
<feature type="region of interest" description="Disordered" evidence="5">
    <location>
        <begin position="238"/>
        <end position="261"/>
    </location>
</feature>
<keyword evidence="2 4" id="KW-0238">DNA-binding</keyword>
<feature type="compositionally biased region" description="Polar residues" evidence="5">
    <location>
        <begin position="438"/>
        <end position="450"/>
    </location>
</feature>
<dbReference type="GO" id="GO:0000978">
    <property type="term" value="F:RNA polymerase II cis-regulatory region sequence-specific DNA binding"/>
    <property type="evidence" value="ECO:0007669"/>
    <property type="project" value="TreeGrafter"/>
</dbReference>
<feature type="compositionally biased region" description="Low complexity" evidence="5">
    <location>
        <begin position="538"/>
        <end position="547"/>
    </location>
</feature>
<organism evidence="7">
    <name type="scientific">Timema cristinae</name>
    <name type="common">Walking stick</name>
    <dbReference type="NCBI Taxonomy" id="61476"/>
    <lineage>
        <taxon>Eukaryota</taxon>
        <taxon>Metazoa</taxon>
        <taxon>Ecdysozoa</taxon>
        <taxon>Arthropoda</taxon>
        <taxon>Hexapoda</taxon>
        <taxon>Insecta</taxon>
        <taxon>Pterygota</taxon>
        <taxon>Neoptera</taxon>
        <taxon>Polyneoptera</taxon>
        <taxon>Phasmatodea</taxon>
        <taxon>Timematodea</taxon>
        <taxon>Timematoidea</taxon>
        <taxon>Timematidae</taxon>
        <taxon>Timema</taxon>
    </lineage>
</organism>
<dbReference type="GO" id="GO:0007420">
    <property type="term" value="P:brain development"/>
    <property type="evidence" value="ECO:0007669"/>
    <property type="project" value="TreeGrafter"/>
</dbReference>
<feature type="DNA-binding region" description="HMG box" evidence="4">
    <location>
        <begin position="321"/>
        <end position="389"/>
    </location>
</feature>
<accession>A0A7R9GXU5</accession>
<comment type="subcellular location">
    <subcellularLocation>
        <location evidence="1">Nucleus</location>
    </subcellularLocation>
</comment>
<dbReference type="PROSITE" id="PS50118">
    <property type="entry name" value="HMG_BOX_2"/>
    <property type="match status" value="1"/>
</dbReference>
<dbReference type="InterPro" id="IPR009071">
    <property type="entry name" value="HMG_box_dom"/>
</dbReference>
<dbReference type="PANTHER" id="PTHR10270">
    <property type="entry name" value="SOX TRANSCRIPTION FACTOR"/>
    <property type="match status" value="1"/>
</dbReference>
<evidence type="ECO:0000259" key="6">
    <source>
        <dbReference type="PROSITE" id="PS50118"/>
    </source>
</evidence>
<feature type="region of interest" description="Disordered" evidence="5">
    <location>
        <begin position="383"/>
        <end position="477"/>
    </location>
</feature>
<evidence type="ECO:0000256" key="1">
    <source>
        <dbReference type="ARBA" id="ARBA00004123"/>
    </source>
</evidence>
<dbReference type="SMART" id="SM00398">
    <property type="entry name" value="HMG"/>
    <property type="match status" value="1"/>
</dbReference>
<gene>
    <name evidence="7" type="ORF">TCEB3V08_LOCUS4644</name>
</gene>
<protein>
    <recommendedName>
        <fullName evidence="6">HMG box domain-containing protein</fullName>
    </recommendedName>
</protein>
<dbReference type="AlphaFoldDB" id="A0A7R9GXU5"/>
<dbReference type="GO" id="GO:0030182">
    <property type="term" value="P:neuron differentiation"/>
    <property type="evidence" value="ECO:0007669"/>
    <property type="project" value="TreeGrafter"/>
</dbReference>
<dbReference type="Gene3D" id="1.10.30.10">
    <property type="entry name" value="High mobility group box domain"/>
    <property type="match status" value="1"/>
</dbReference>
<dbReference type="PANTHER" id="PTHR10270:SF323">
    <property type="entry name" value="TRANSCRIPTION FACTOR SOX-14-RELATED"/>
    <property type="match status" value="1"/>
</dbReference>
<evidence type="ECO:0000256" key="4">
    <source>
        <dbReference type="PROSITE-ProRule" id="PRU00267"/>
    </source>
</evidence>
<name>A0A7R9GXU5_TIMCR</name>
<keyword evidence="3 4" id="KW-0539">Nucleus</keyword>
<feature type="compositionally biased region" description="Pro residues" evidence="5">
    <location>
        <begin position="522"/>
        <end position="537"/>
    </location>
</feature>
<feature type="compositionally biased region" description="Low complexity" evidence="5">
    <location>
        <begin position="462"/>
        <end position="477"/>
    </location>
</feature>
<dbReference type="GO" id="GO:0001228">
    <property type="term" value="F:DNA-binding transcription activator activity, RNA polymerase II-specific"/>
    <property type="evidence" value="ECO:0007669"/>
    <property type="project" value="TreeGrafter"/>
</dbReference>